<feature type="transmembrane region" description="Helical" evidence="1">
    <location>
        <begin position="96"/>
        <end position="117"/>
    </location>
</feature>
<gene>
    <name evidence="2" type="ORF">DERYTH_LOCUS14977</name>
</gene>
<keyword evidence="1" id="KW-0472">Membrane</keyword>
<keyword evidence="1" id="KW-0812">Transmembrane</keyword>
<evidence type="ECO:0000313" key="3">
    <source>
        <dbReference type="Proteomes" id="UP000789405"/>
    </source>
</evidence>
<reference evidence="2" key="1">
    <citation type="submission" date="2021-06" db="EMBL/GenBank/DDBJ databases">
        <authorList>
            <person name="Kallberg Y."/>
            <person name="Tangrot J."/>
            <person name="Rosling A."/>
        </authorList>
    </citation>
    <scope>NUCLEOTIDE SEQUENCE</scope>
    <source>
        <strain evidence="2">MA453B</strain>
    </source>
</reference>
<dbReference type="EMBL" id="CAJVPY010011724">
    <property type="protein sequence ID" value="CAG8729235.1"/>
    <property type="molecule type" value="Genomic_DNA"/>
</dbReference>
<dbReference type="OrthoDB" id="2131431at2759"/>
<proteinExistence type="predicted"/>
<accession>A0A9N9IAW3</accession>
<feature type="transmembrane region" description="Helical" evidence="1">
    <location>
        <begin position="238"/>
        <end position="261"/>
    </location>
</feature>
<keyword evidence="1" id="KW-1133">Transmembrane helix</keyword>
<name>A0A9N9IAW3_9GLOM</name>
<organism evidence="2 3">
    <name type="scientific">Dentiscutata erythropus</name>
    <dbReference type="NCBI Taxonomy" id="1348616"/>
    <lineage>
        <taxon>Eukaryota</taxon>
        <taxon>Fungi</taxon>
        <taxon>Fungi incertae sedis</taxon>
        <taxon>Mucoromycota</taxon>
        <taxon>Glomeromycotina</taxon>
        <taxon>Glomeromycetes</taxon>
        <taxon>Diversisporales</taxon>
        <taxon>Gigasporaceae</taxon>
        <taxon>Dentiscutata</taxon>
    </lineage>
</organism>
<feature type="transmembrane region" description="Helical" evidence="1">
    <location>
        <begin position="183"/>
        <end position="206"/>
    </location>
</feature>
<comment type="caution">
    <text evidence="2">The sequence shown here is derived from an EMBL/GenBank/DDBJ whole genome shotgun (WGS) entry which is preliminary data.</text>
</comment>
<feature type="transmembrane region" description="Helical" evidence="1">
    <location>
        <begin position="21"/>
        <end position="42"/>
    </location>
</feature>
<feature type="transmembrane region" description="Helical" evidence="1">
    <location>
        <begin position="150"/>
        <end position="171"/>
    </location>
</feature>
<protein>
    <submittedName>
        <fullName evidence="2">12127_t:CDS:1</fullName>
    </submittedName>
</protein>
<dbReference type="AlphaFoldDB" id="A0A9N9IAW3"/>
<evidence type="ECO:0000256" key="1">
    <source>
        <dbReference type="SAM" id="Phobius"/>
    </source>
</evidence>
<keyword evidence="3" id="KW-1185">Reference proteome</keyword>
<evidence type="ECO:0000313" key="2">
    <source>
        <dbReference type="EMBL" id="CAG8729235.1"/>
    </source>
</evidence>
<sequence length="315" mass="36072">MTTCDWAYNIKNCREESAFRTLLIIGTGLYGLLGISDLLITFLRANIRYSKKSNWTTLDYFLIWDLLFSVLRTLDCLMATLNLIPQYILLREVLTGISWAPGPIGLYVYLSGVFLSIPRLSFDRLTCTKNNCNKYKHSIWIPNPQKVKPILWISSFITTVGLFISSIIAGYYHERDDDVKRYIALSVEIVISWLISVTIFASVVYYGNVQLSLVQESTKLAGIDDRNDIKLRLYKLRVLNYAIGIKFSLLSISLLPVALLYNHIASNFVTNFLRSQHKDHPVILVGRIGFIQSSKLTPPQLETVPFIQYDEHFIN</sequence>
<dbReference type="Proteomes" id="UP000789405">
    <property type="component" value="Unassembled WGS sequence"/>
</dbReference>